<reference evidence="2" key="1">
    <citation type="thesis" date="2021" institute="BYU ScholarsArchive" country="Provo, UT, USA">
        <title>Applications of and Algorithms for Genome Assembly and Genomic Analyses with an Emphasis on Marine Teleosts.</title>
        <authorList>
            <person name="Pickett B.D."/>
        </authorList>
    </citation>
    <scope>NUCLEOTIDE SEQUENCE</scope>
    <source>
        <strain evidence="2">HI-2016</strain>
    </source>
</reference>
<feature type="region of interest" description="Disordered" evidence="1">
    <location>
        <begin position="420"/>
        <end position="449"/>
    </location>
</feature>
<protein>
    <submittedName>
        <fullName evidence="2">Uncharacterized protein</fullName>
    </submittedName>
</protein>
<dbReference type="OrthoDB" id="10256829at2759"/>
<keyword evidence="3" id="KW-1185">Reference proteome</keyword>
<evidence type="ECO:0000313" key="3">
    <source>
        <dbReference type="Proteomes" id="UP000824540"/>
    </source>
</evidence>
<name>A0A8T2PVI1_9TELE</name>
<sequence length="583" mass="66169">MGFLGNQVPRARRVHPVRGGLLERGGKLACLDSLALQDPEERKELRVKEDGMDLWGQKVIKVTRATLAPRDHLESQEMECLERRVRRETKENQEKLVKGDFQVSRVTGDHQVHRVQREKQVPPERLGEQETQVHQASRVSRVCVGCQGTWGSQENLGCLEQPGQEEIRETKAKMEILGPQDPLERQVWLEFPGCLGKERMDSRDHLDHRDCQDLRAPRVLQERRDYRDFQVTGVLLERGSRGLPGVAGPQGPAGHNGLPGRPGEKGSPGEPTVHQGPPDHLVCQVCKVKKAFQELQAKMAKMGTRDHRELLDTQVLQALWVHPAQMVNQDLWALQGPLGRRVWLERWERMVDQGSQESRANRGRQAPQEEMDSGDYLVLKAIEENLDRQDRRVKRGSLVLLGERGKQEKMVILGPQDLRAPGAQEGKRQNGLPHGPDPASSCQKLSRSPWTTWSSRQRWNARTNRSTWRTRNARPTRVKEELRVKEVKLVWDREEKSGHLVLQVRQGHPAMGRMGCQGPQAFRESLETQAHRVPPGPRGPQDSVTPLSVLTMPAWLQGLSTSRGIKAQRPWSVAIYELGFSEN</sequence>
<feature type="region of interest" description="Disordered" evidence="1">
    <location>
        <begin position="240"/>
        <end position="277"/>
    </location>
</feature>
<comment type="caution">
    <text evidence="2">The sequence shown here is derived from an EMBL/GenBank/DDBJ whole genome shotgun (WGS) entry which is preliminary data.</text>
</comment>
<dbReference type="Proteomes" id="UP000824540">
    <property type="component" value="Unassembled WGS sequence"/>
</dbReference>
<feature type="region of interest" description="Disordered" evidence="1">
    <location>
        <begin position="111"/>
        <end position="132"/>
    </location>
</feature>
<feature type="compositionally biased region" description="Polar residues" evidence="1">
    <location>
        <begin position="440"/>
        <end position="449"/>
    </location>
</feature>
<accession>A0A8T2PVI1</accession>
<organism evidence="2 3">
    <name type="scientific">Albula glossodonta</name>
    <name type="common">roundjaw bonefish</name>
    <dbReference type="NCBI Taxonomy" id="121402"/>
    <lineage>
        <taxon>Eukaryota</taxon>
        <taxon>Metazoa</taxon>
        <taxon>Chordata</taxon>
        <taxon>Craniata</taxon>
        <taxon>Vertebrata</taxon>
        <taxon>Euteleostomi</taxon>
        <taxon>Actinopterygii</taxon>
        <taxon>Neopterygii</taxon>
        <taxon>Teleostei</taxon>
        <taxon>Albuliformes</taxon>
        <taxon>Albulidae</taxon>
        <taxon>Albula</taxon>
    </lineage>
</organism>
<evidence type="ECO:0000313" key="2">
    <source>
        <dbReference type="EMBL" id="KAG9355467.1"/>
    </source>
</evidence>
<dbReference type="AlphaFoldDB" id="A0A8T2PVI1"/>
<dbReference type="EMBL" id="JAFBMS010000001">
    <property type="protein sequence ID" value="KAG9355467.1"/>
    <property type="molecule type" value="Genomic_DNA"/>
</dbReference>
<feature type="compositionally biased region" description="Basic and acidic residues" evidence="1">
    <location>
        <begin position="111"/>
        <end position="128"/>
    </location>
</feature>
<proteinExistence type="predicted"/>
<gene>
    <name evidence="2" type="ORF">JZ751_000305</name>
</gene>
<feature type="region of interest" description="Disordered" evidence="1">
    <location>
        <begin position="352"/>
        <end position="372"/>
    </location>
</feature>
<evidence type="ECO:0000256" key="1">
    <source>
        <dbReference type="SAM" id="MobiDB-lite"/>
    </source>
</evidence>